<name>A0A0F9YU76_9MICR</name>
<dbReference type="UniPathway" id="UPA00196"/>
<organism evidence="9 10">
    <name type="scientific">Vairimorpha ceranae</name>
    <dbReference type="NCBI Taxonomy" id="40302"/>
    <lineage>
        <taxon>Eukaryota</taxon>
        <taxon>Fungi</taxon>
        <taxon>Fungi incertae sedis</taxon>
        <taxon>Microsporidia</taxon>
        <taxon>Nosematidae</taxon>
        <taxon>Vairimorpha</taxon>
    </lineage>
</organism>
<reference evidence="9 10" key="1">
    <citation type="journal article" date="2015" name="Environ. Microbiol.">
        <title>Genome analyses suggest the presence of polyploidy and recent human-driven expansions in eight global populations of the honeybee pathogen Nosema ceranae.</title>
        <authorList>
            <person name="Pelin A."/>
            <person name="Selman M."/>
            <person name="Aris-Brosou S."/>
            <person name="Farinelli L."/>
            <person name="Corradi N."/>
        </authorList>
    </citation>
    <scope>NUCLEOTIDE SEQUENCE [LARGE SCALE GENOMIC DNA]</scope>
    <source>
        <strain evidence="9 10">PA08 1199</strain>
    </source>
</reference>
<keyword evidence="9" id="KW-0328">Glycosyltransferase</keyword>
<dbReference type="GO" id="GO:0016020">
    <property type="term" value="C:membrane"/>
    <property type="evidence" value="ECO:0007669"/>
    <property type="project" value="UniProtKB-SubCell"/>
</dbReference>
<keyword evidence="10" id="KW-1185">Reference proteome</keyword>
<keyword evidence="7 8" id="KW-0472">Membrane</keyword>
<feature type="transmembrane region" description="Helical" evidence="8">
    <location>
        <begin position="162"/>
        <end position="181"/>
    </location>
</feature>
<feature type="transmembrane region" description="Helical" evidence="8">
    <location>
        <begin position="240"/>
        <end position="260"/>
    </location>
</feature>
<dbReference type="GeneID" id="36321435"/>
<feature type="transmembrane region" description="Helical" evidence="8">
    <location>
        <begin position="187"/>
        <end position="204"/>
    </location>
</feature>
<dbReference type="VEuPathDB" id="MicrosporidiaDB:NCER_101212"/>
<feature type="transmembrane region" description="Helical" evidence="8">
    <location>
        <begin position="114"/>
        <end position="135"/>
    </location>
</feature>
<feature type="transmembrane region" description="Helical" evidence="8">
    <location>
        <begin position="84"/>
        <end position="102"/>
    </location>
</feature>
<comment type="similarity">
    <text evidence="3">Belongs to the PIGC family.</text>
</comment>
<keyword evidence="9" id="KW-0808">Transferase</keyword>
<dbReference type="EMBL" id="JPQZ01000008">
    <property type="protein sequence ID" value="KKO76012.1"/>
    <property type="molecule type" value="Genomic_DNA"/>
</dbReference>
<feature type="transmembrane region" description="Helical" evidence="8">
    <location>
        <begin position="33"/>
        <end position="50"/>
    </location>
</feature>
<evidence type="ECO:0000256" key="8">
    <source>
        <dbReference type="SAM" id="Phobius"/>
    </source>
</evidence>
<evidence type="ECO:0000313" key="9">
    <source>
        <dbReference type="EMBL" id="KKO76012.1"/>
    </source>
</evidence>
<accession>A0A0F9YU76</accession>
<evidence type="ECO:0000256" key="6">
    <source>
        <dbReference type="ARBA" id="ARBA00022989"/>
    </source>
</evidence>
<feature type="transmembrane region" description="Helical" evidence="8">
    <location>
        <begin position="216"/>
        <end position="234"/>
    </location>
</feature>
<evidence type="ECO:0000256" key="1">
    <source>
        <dbReference type="ARBA" id="ARBA00004141"/>
    </source>
</evidence>
<dbReference type="VEuPathDB" id="MicrosporidiaDB:G9O61_00g011850"/>
<comment type="caution">
    <text evidence="9">The sequence shown here is derived from an EMBL/GenBank/DDBJ whole genome shotgun (WGS) entry which is preliminary data.</text>
</comment>
<dbReference type="VEuPathDB" id="MicrosporidiaDB:AAJ76_800073070"/>
<evidence type="ECO:0000256" key="5">
    <source>
        <dbReference type="ARBA" id="ARBA00022692"/>
    </source>
</evidence>
<evidence type="ECO:0000256" key="4">
    <source>
        <dbReference type="ARBA" id="ARBA00022502"/>
    </source>
</evidence>
<keyword evidence="4" id="KW-0337">GPI-anchor biosynthesis</keyword>
<evidence type="ECO:0000256" key="2">
    <source>
        <dbReference type="ARBA" id="ARBA00004687"/>
    </source>
</evidence>
<keyword evidence="6 8" id="KW-1133">Transmembrane helix</keyword>
<dbReference type="OMA" id="IRISIVM"/>
<keyword evidence="5 8" id="KW-0812">Transmembrane</keyword>
<dbReference type="GO" id="GO:0006506">
    <property type="term" value="P:GPI anchor biosynthetic process"/>
    <property type="evidence" value="ECO:0007669"/>
    <property type="project" value="UniProtKB-UniPathway"/>
</dbReference>
<dbReference type="InterPro" id="IPR009450">
    <property type="entry name" value="Plno_GlcNAc_GPI2"/>
</dbReference>
<evidence type="ECO:0000313" key="10">
    <source>
        <dbReference type="Proteomes" id="UP000034350"/>
    </source>
</evidence>
<dbReference type="GO" id="GO:0016757">
    <property type="term" value="F:glycosyltransferase activity"/>
    <property type="evidence" value="ECO:0007669"/>
    <property type="project" value="UniProtKB-KW"/>
</dbReference>
<dbReference type="OrthoDB" id="196709at2759"/>
<dbReference type="RefSeq" id="XP_024331754.1">
    <property type="nucleotide sequence ID" value="XM_024476482.1"/>
</dbReference>
<gene>
    <name evidence="9" type="ORF">AAJ76_800073070</name>
</gene>
<dbReference type="Pfam" id="PF06432">
    <property type="entry name" value="GPI2"/>
    <property type="match status" value="1"/>
</dbReference>
<dbReference type="AlphaFoldDB" id="A0A0F9YU76"/>
<dbReference type="Proteomes" id="UP000034350">
    <property type="component" value="Unassembled WGS sequence"/>
</dbReference>
<comment type="pathway">
    <text evidence="2">Glycolipid biosynthesis; glycosylphosphatidylinositol-anchor biosynthesis.</text>
</comment>
<comment type="subcellular location">
    <subcellularLocation>
        <location evidence="1">Membrane</location>
        <topology evidence="1">Multi-pass membrane protein</topology>
    </subcellularLocation>
</comment>
<sequence length="262" mass="30941">MNFFAKKCYGFILKTFTYKKYNIDTFYSPTTRAIHTLSLSFLHFIIFYFIKQGDKTNFFSNIEVAIIYITSLNMCNPLIKYKKYCNISKVIFLICFLLGPILHTLTKEICTDTIFFWHSICQIFYVGNSVVFFIYNKKPIRRLYKEDEVLQLEESINIPNPYRPSMVCGNVAVTIGMILLSSRFHNISSVFCFFCISLIYFTTLPNYHEKIKLHKNLVLSMLWIGMVSTLLYFFEKSLFFTLKILVMYMYGVTYLVKCVLKQ</sequence>
<protein>
    <submittedName>
        <fullName evidence="9">Phosphatidylinositol n-acetylglucosaminyltransferase</fullName>
    </submittedName>
</protein>
<evidence type="ECO:0000256" key="3">
    <source>
        <dbReference type="ARBA" id="ARBA00008321"/>
    </source>
</evidence>
<proteinExistence type="inferred from homology"/>
<evidence type="ECO:0000256" key="7">
    <source>
        <dbReference type="ARBA" id="ARBA00023136"/>
    </source>
</evidence>